<dbReference type="InterPro" id="IPR008930">
    <property type="entry name" value="Terpenoid_cyclase/PrenylTrfase"/>
</dbReference>
<feature type="domain" description="Prenyltransferase alpha-alpha toroid" evidence="2">
    <location>
        <begin position="265"/>
        <end position="410"/>
    </location>
</feature>
<dbReference type="CDD" id="cd00688">
    <property type="entry name" value="ISOPREN_C2_like"/>
    <property type="match status" value="1"/>
</dbReference>
<evidence type="ECO:0000259" key="2">
    <source>
        <dbReference type="Pfam" id="PF00432"/>
    </source>
</evidence>
<organism evidence="3 4">
    <name type="scientific">Candidatus Thiomargarita nelsonii</name>
    <dbReference type="NCBI Taxonomy" id="1003181"/>
    <lineage>
        <taxon>Bacteria</taxon>
        <taxon>Pseudomonadati</taxon>
        <taxon>Pseudomonadota</taxon>
        <taxon>Gammaproteobacteria</taxon>
        <taxon>Thiotrichales</taxon>
        <taxon>Thiotrichaceae</taxon>
        <taxon>Thiomargarita</taxon>
    </lineage>
</organism>
<sequence>MKNLLRTLPIITGLLIGGHAQSTERSTIPDAKKATVVIQFDDQDLIGREISFTSPISGFQALTATGLKVLSIETDFGPAVCSIEGVGCPANNCFCGGNQFWNYSHWDDKQWQSYQVGAGSSVIKEDGSIEGWRWGAWGGTALDPRPINAAIKAEKWLRAQQQGDGGYGSPSASSEAMLVVGANKINPALWKKAKNSLLRYWSLGEATPAQQFAKTSAAANAKLLLAAISTGQNPRLFGGVDLVTQLKTFYHENTGAFGTSNWDQALSMLAWHAAHATVPQEAATQLLEKRVNADKGWGFRPGSDSDTNSTALMVQALIAGGECPDSPVIVNALEYLKKAQNKDGGFPFSPGGASDTNSTAYVIQGLLATGENVGSASWSVNGNIPMSFLLRSQRADGGFPWKPGQDSNALATEQTIPALLNQTFLLDNQPKQCSGSK</sequence>
<reference evidence="3 4" key="1">
    <citation type="journal article" date="2016" name="Front. Microbiol.">
        <title>Single-Cell (Meta-)Genomics of a Dimorphic Candidatus Thiomargarita nelsonii Reveals Genomic Plasticity.</title>
        <authorList>
            <person name="Flood B.E."/>
            <person name="Fliss P."/>
            <person name="Jones D.S."/>
            <person name="Dick G.J."/>
            <person name="Jain S."/>
            <person name="Kaster A.K."/>
            <person name="Winkel M."/>
            <person name="Mussmann M."/>
            <person name="Bailey J."/>
        </authorList>
    </citation>
    <scope>NUCLEOTIDE SEQUENCE [LARGE SCALE GENOMIC DNA]</scope>
    <source>
        <strain evidence="3">Hydrate Ridge</strain>
    </source>
</reference>
<dbReference type="InterPro" id="IPR001330">
    <property type="entry name" value="Prenyltrans"/>
</dbReference>
<dbReference type="PANTHER" id="PTHR10559:SF18">
    <property type="entry name" value="TRANSCOBALAMIN II"/>
    <property type="match status" value="1"/>
</dbReference>
<evidence type="ECO:0000313" key="3">
    <source>
        <dbReference type="EMBL" id="KHD10056.1"/>
    </source>
</evidence>
<dbReference type="GO" id="GO:0003824">
    <property type="term" value="F:catalytic activity"/>
    <property type="evidence" value="ECO:0007669"/>
    <property type="project" value="InterPro"/>
</dbReference>
<dbReference type="EMBL" id="JSZA02000284">
    <property type="protein sequence ID" value="KHD10056.1"/>
    <property type="molecule type" value="Genomic_DNA"/>
</dbReference>
<keyword evidence="4" id="KW-1185">Reference proteome</keyword>
<gene>
    <name evidence="3" type="ORF">PN36_32415</name>
</gene>
<evidence type="ECO:0000313" key="4">
    <source>
        <dbReference type="Proteomes" id="UP000030428"/>
    </source>
</evidence>
<dbReference type="Gene3D" id="1.50.10.20">
    <property type="match status" value="1"/>
</dbReference>
<protein>
    <recommendedName>
        <fullName evidence="2">Prenyltransferase alpha-alpha toroid domain-containing protein</fullName>
    </recommendedName>
</protein>
<dbReference type="SUPFAM" id="SSF48239">
    <property type="entry name" value="Terpenoid cyclases/Protein prenyltransferases"/>
    <property type="match status" value="2"/>
</dbReference>
<dbReference type="InterPro" id="IPR051588">
    <property type="entry name" value="Cobalamin_Transport"/>
</dbReference>
<keyword evidence="1" id="KW-0677">Repeat</keyword>
<dbReference type="Proteomes" id="UP000030428">
    <property type="component" value="Unassembled WGS sequence"/>
</dbReference>
<accession>A0A0A6P418</accession>
<dbReference type="PANTHER" id="PTHR10559">
    <property type="entry name" value="TRANSCOBALAMIN-1/GASTRIC INTRINSIC FACTOR"/>
    <property type="match status" value="1"/>
</dbReference>
<dbReference type="Pfam" id="PF00432">
    <property type="entry name" value="Prenyltrans"/>
    <property type="match status" value="1"/>
</dbReference>
<proteinExistence type="predicted"/>
<comment type="caution">
    <text evidence="3">The sequence shown here is derived from an EMBL/GenBank/DDBJ whole genome shotgun (WGS) entry which is preliminary data.</text>
</comment>
<name>A0A0A6P418_9GAMM</name>
<evidence type="ECO:0000256" key="1">
    <source>
        <dbReference type="ARBA" id="ARBA00022737"/>
    </source>
</evidence>
<dbReference type="AlphaFoldDB" id="A0A0A6P418"/>